<dbReference type="Gene3D" id="2.60.40.4150">
    <property type="entry name" value="Type VI secretion system, lipoprotein SciN"/>
    <property type="match status" value="1"/>
</dbReference>
<reference evidence="2 3" key="1">
    <citation type="submission" date="2016-06" db="EMBL/GenBank/DDBJ databases">
        <authorList>
            <person name="Kjaerup R.B."/>
            <person name="Dalgaard T.S."/>
            <person name="Juul-Madsen H.R."/>
        </authorList>
    </citation>
    <scope>NUCLEOTIDE SEQUENCE [LARGE SCALE GENOMIC DNA]</scope>
    <source>
        <strain evidence="2 3">GCSL-Mp3</strain>
    </source>
</reference>
<dbReference type="EMBL" id="LZEX01000002">
    <property type="protein sequence ID" value="OBU10731.1"/>
    <property type="molecule type" value="Genomic_DNA"/>
</dbReference>
<dbReference type="InterPro" id="IPR017734">
    <property type="entry name" value="T6SS_SciN"/>
</dbReference>
<keyword evidence="1" id="KW-1133">Transmembrane helix</keyword>
<proteinExistence type="predicted"/>
<keyword evidence="2" id="KW-0449">Lipoprotein</keyword>
<dbReference type="Pfam" id="PF12790">
    <property type="entry name" value="T6SS-SciN"/>
    <property type="match status" value="1"/>
</dbReference>
<organism evidence="2 3">
    <name type="scientific">Morganella psychrotolerans</name>
    <dbReference type="NCBI Taxonomy" id="368603"/>
    <lineage>
        <taxon>Bacteria</taxon>
        <taxon>Pseudomonadati</taxon>
        <taxon>Pseudomonadota</taxon>
        <taxon>Gammaproteobacteria</taxon>
        <taxon>Enterobacterales</taxon>
        <taxon>Morganellaceae</taxon>
        <taxon>Morganella</taxon>
    </lineage>
</organism>
<keyword evidence="1" id="KW-0472">Membrane</keyword>
<dbReference type="RefSeq" id="WP_067421415.1">
    <property type="nucleotide sequence ID" value="NZ_LZEX01000002.1"/>
</dbReference>
<dbReference type="PANTHER" id="PTHR37625">
    <property type="entry name" value="OUTER MEMBRANE LIPOPROTEIN-RELATED"/>
    <property type="match status" value="1"/>
</dbReference>
<sequence length="186" mass="21000">MSINTVMKHTDFKVANILCVLVISLLLTGCSILNFARSTPSEAKSASELKITLVASAEINKSKNRLPSPLNIFVYAVKSKQSFLSTDYLTYLYKNKPNPENEMLILEYIIRPGETKVIDYKINSDYPYIGIIAAYKDISNAKWSTVYSLDNLRGATWTEKYILFTEPEHEIKVLFSNSVVSIKENG</sequence>
<evidence type="ECO:0000313" key="3">
    <source>
        <dbReference type="Proteomes" id="UP000092247"/>
    </source>
</evidence>
<dbReference type="InterPro" id="IPR038706">
    <property type="entry name" value="Type_VI_SciN-like_sf"/>
</dbReference>
<name>A0A1B8HNE7_9GAMM</name>
<evidence type="ECO:0000313" key="2">
    <source>
        <dbReference type="EMBL" id="OBU10731.1"/>
    </source>
</evidence>
<protein>
    <submittedName>
        <fullName evidence="2">Type VI secretion system-associated lipoprotein</fullName>
    </submittedName>
</protein>
<gene>
    <name evidence="2" type="ORF">AYY17_14480</name>
</gene>
<keyword evidence="1" id="KW-0812">Transmembrane</keyword>
<dbReference type="AlphaFoldDB" id="A0A1B8HNE7"/>
<dbReference type="Proteomes" id="UP000092247">
    <property type="component" value="Unassembled WGS sequence"/>
</dbReference>
<evidence type="ECO:0000256" key="1">
    <source>
        <dbReference type="SAM" id="Phobius"/>
    </source>
</evidence>
<comment type="caution">
    <text evidence="2">The sequence shown here is derived from an EMBL/GenBank/DDBJ whole genome shotgun (WGS) entry which is preliminary data.</text>
</comment>
<accession>A0A1B8HNE7</accession>
<dbReference type="NCBIfam" id="TIGR03352">
    <property type="entry name" value="VI_chp_3"/>
    <property type="match status" value="1"/>
</dbReference>
<feature type="transmembrane region" description="Helical" evidence="1">
    <location>
        <begin position="14"/>
        <end position="36"/>
    </location>
</feature>
<dbReference type="PANTHER" id="PTHR37625:SF4">
    <property type="entry name" value="OUTER MEMBRANE LIPOPROTEIN"/>
    <property type="match status" value="1"/>
</dbReference>
<dbReference type="STRING" id="368603.AYY16_18325"/>